<dbReference type="InterPro" id="IPR014048">
    <property type="entry name" value="MethylDNA_cys_MeTrfase_DNA-bd"/>
</dbReference>
<evidence type="ECO:0000256" key="7">
    <source>
        <dbReference type="SAM" id="MobiDB-lite"/>
    </source>
</evidence>
<dbReference type="SUPFAM" id="SSF53155">
    <property type="entry name" value="Methylated DNA-protein cysteine methyltransferase domain"/>
    <property type="match status" value="1"/>
</dbReference>
<keyword evidence="5" id="KW-0234">DNA repair</keyword>
<dbReference type="PROSITE" id="PS00374">
    <property type="entry name" value="MGMT"/>
    <property type="match status" value="1"/>
</dbReference>
<protein>
    <submittedName>
        <fullName evidence="9">O-6-methylguanine DNA methyltransferase</fullName>
    </submittedName>
</protein>
<evidence type="ECO:0000256" key="3">
    <source>
        <dbReference type="ARBA" id="ARBA00022679"/>
    </source>
</evidence>
<keyword evidence="2 9" id="KW-0489">Methyltransferase</keyword>
<keyword evidence="3" id="KW-0808">Transferase</keyword>
<dbReference type="InterPro" id="IPR036217">
    <property type="entry name" value="MethylDNA_cys_MeTrfase_DNAb"/>
</dbReference>
<feature type="domain" description="Methylated-DNA-[protein]-cysteine S-methyltransferase DNA binding" evidence="8">
    <location>
        <begin position="105"/>
        <end position="184"/>
    </location>
</feature>
<evidence type="ECO:0000256" key="4">
    <source>
        <dbReference type="ARBA" id="ARBA00022763"/>
    </source>
</evidence>
<dbReference type="PANTHER" id="PTHR10815:SF14">
    <property type="entry name" value="BIFUNCTIONAL TRANSCRIPTIONAL ACTIVATOR_DNA REPAIR ENZYME ADA"/>
    <property type="match status" value="1"/>
</dbReference>
<dbReference type="RefSeq" id="WP_253472635.1">
    <property type="nucleotide sequence ID" value="NZ_JALJXV010000001.1"/>
</dbReference>
<evidence type="ECO:0000256" key="1">
    <source>
        <dbReference type="ARBA" id="ARBA00001286"/>
    </source>
</evidence>
<dbReference type="PANTHER" id="PTHR10815">
    <property type="entry name" value="METHYLATED-DNA--PROTEIN-CYSTEINE METHYLTRANSFERASE"/>
    <property type="match status" value="1"/>
</dbReference>
<keyword evidence="4" id="KW-0227">DNA damage</keyword>
<name>A0AAE3G0E3_9GAMM</name>
<dbReference type="GO" id="GO:0003908">
    <property type="term" value="F:methylated-DNA-[protein]-cysteine S-methyltransferase activity"/>
    <property type="evidence" value="ECO:0007669"/>
    <property type="project" value="UniProtKB-EC"/>
</dbReference>
<proteinExistence type="predicted"/>
<keyword evidence="10" id="KW-1185">Reference proteome</keyword>
<reference evidence="9" key="1">
    <citation type="submission" date="2022-03" db="EMBL/GenBank/DDBJ databases">
        <title>Genomic Encyclopedia of Type Strains, Phase III (KMG-III): the genomes of soil and plant-associated and newly described type strains.</title>
        <authorList>
            <person name="Whitman W."/>
        </authorList>
    </citation>
    <scope>NUCLEOTIDE SEQUENCE</scope>
    <source>
        <strain evidence="9">ANL 6-2</strain>
    </source>
</reference>
<dbReference type="NCBIfam" id="TIGR00589">
    <property type="entry name" value="ogt"/>
    <property type="match status" value="1"/>
</dbReference>
<sequence>MTAIDRRSHSQSTPKQRPDSEPPIRYAFGATAMGHVLVAATQRGVCAIALGDDSKALVAELQDRFPAATLIHDEPGVADLYGRVTAWMETPGALVDFPLDIRGTPFQRSVWDALCRIPTGQTVSYSELAERVGQPRAVRAVAGACGANALAVVIPCHRVVRKDGGLSGYRWGVQRKRLLLSREQEVTAQA</sequence>
<evidence type="ECO:0000256" key="2">
    <source>
        <dbReference type="ARBA" id="ARBA00022603"/>
    </source>
</evidence>
<dbReference type="Gene3D" id="1.10.10.10">
    <property type="entry name" value="Winged helix-like DNA-binding domain superfamily/Winged helix DNA-binding domain"/>
    <property type="match status" value="1"/>
</dbReference>
<gene>
    <name evidence="9" type="ORF">J2T57_000099</name>
</gene>
<dbReference type="InterPro" id="IPR001497">
    <property type="entry name" value="MethylDNA_cys_MeTrfase_AS"/>
</dbReference>
<evidence type="ECO:0000313" key="10">
    <source>
        <dbReference type="Proteomes" id="UP001205843"/>
    </source>
</evidence>
<dbReference type="FunFam" id="1.10.10.10:FF:000410">
    <property type="entry name" value="ADA regulatory protein, putative"/>
    <property type="match status" value="1"/>
</dbReference>
<dbReference type="AlphaFoldDB" id="A0AAE3G0E3"/>
<dbReference type="InterPro" id="IPR036388">
    <property type="entry name" value="WH-like_DNA-bd_sf"/>
</dbReference>
<evidence type="ECO:0000259" key="8">
    <source>
        <dbReference type="Pfam" id="PF01035"/>
    </source>
</evidence>
<dbReference type="GO" id="GO:0006281">
    <property type="term" value="P:DNA repair"/>
    <property type="evidence" value="ECO:0007669"/>
    <property type="project" value="UniProtKB-KW"/>
</dbReference>
<dbReference type="InterPro" id="IPR036631">
    <property type="entry name" value="MGMT_N_sf"/>
</dbReference>
<dbReference type="GO" id="GO:0032259">
    <property type="term" value="P:methylation"/>
    <property type="evidence" value="ECO:0007669"/>
    <property type="project" value="UniProtKB-KW"/>
</dbReference>
<comment type="catalytic activity">
    <reaction evidence="1">
        <text>a 4-O-methyl-thymidine in DNA + L-cysteinyl-[protein] = a thymidine in DNA + S-methyl-L-cysteinyl-[protein]</text>
        <dbReference type="Rhea" id="RHEA:53428"/>
        <dbReference type="Rhea" id="RHEA-COMP:10131"/>
        <dbReference type="Rhea" id="RHEA-COMP:10132"/>
        <dbReference type="Rhea" id="RHEA-COMP:13555"/>
        <dbReference type="Rhea" id="RHEA-COMP:13556"/>
        <dbReference type="ChEBI" id="CHEBI:29950"/>
        <dbReference type="ChEBI" id="CHEBI:82612"/>
        <dbReference type="ChEBI" id="CHEBI:137386"/>
        <dbReference type="ChEBI" id="CHEBI:137387"/>
        <dbReference type="EC" id="2.1.1.63"/>
    </reaction>
</comment>
<dbReference type="SUPFAM" id="SSF46767">
    <property type="entry name" value="Methylated DNA-protein cysteine methyltransferase, C-terminal domain"/>
    <property type="match status" value="1"/>
</dbReference>
<evidence type="ECO:0000313" key="9">
    <source>
        <dbReference type="EMBL" id="MCP1673007.1"/>
    </source>
</evidence>
<comment type="caution">
    <text evidence="9">The sequence shown here is derived from an EMBL/GenBank/DDBJ whole genome shotgun (WGS) entry which is preliminary data.</text>
</comment>
<dbReference type="Pfam" id="PF01035">
    <property type="entry name" value="DNA_binding_1"/>
    <property type="match status" value="1"/>
</dbReference>
<dbReference type="EMBL" id="JALJXV010000001">
    <property type="protein sequence ID" value="MCP1673007.1"/>
    <property type="molecule type" value="Genomic_DNA"/>
</dbReference>
<dbReference type="CDD" id="cd06445">
    <property type="entry name" value="ATase"/>
    <property type="match status" value="1"/>
</dbReference>
<organism evidence="9 10">
    <name type="scientific">Natronocella acetinitrilica</name>
    <dbReference type="NCBI Taxonomy" id="414046"/>
    <lineage>
        <taxon>Bacteria</taxon>
        <taxon>Pseudomonadati</taxon>
        <taxon>Pseudomonadota</taxon>
        <taxon>Gammaproteobacteria</taxon>
        <taxon>Chromatiales</taxon>
        <taxon>Ectothiorhodospiraceae</taxon>
        <taxon>Natronocella</taxon>
    </lineage>
</organism>
<comment type="catalytic activity">
    <reaction evidence="6">
        <text>a 6-O-methyl-2'-deoxyguanosine in DNA + L-cysteinyl-[protein] = S-methyl-L-cysteinyl-[protein] + a 2'-deoxyguanosine in DNA</text>
        <dbReference type="Rhea" id="RHEA:24000"/>
        <dbReference type="Rhea" id="RHEA-COMP:10131"/>
        <dbReference type="Rhea" id="RHEA-COMP:10132"/>
        <dbReference type="Rhea" id="RHEA-COMP:11367"/>
        <dbReference type="Rhea" id="RHEA-COMP:11368"/>
        <dbReference type="ChEBI" id="CHEBI:29950"/>
        <dbReference type="ChEBI" id="CHEBI:82612"/>
        <dbReference type="ChEBI" id="CHEBI:85445"/>
        <dbReference type="ChEBI" id="CHEBI:85448"/>
        <dbReference type="EC" id="2.1.1.63"/>
    </reaction>
</comment>
<dbReference type="Gene3D" id="3.30.160.70">
    <property type="entry name" value="Methylated DNA-protein cysteine methyltransferase domain"/>
    <property type="match status" value="1"/>
</dbReference>
<accession>A0AAE3G0E3</accession>
<evidence type="ECO:0000256" key="6">
    <source>
        <dbReference type="ARBA" id="ARBA00049348"/>
    </source>
</evidence>
<dbReference type="Proteomes" id="UP001205843">
    <property type="component" value="Unassembled WGS sequence"/>
</dbReference>
<evidence type="ECO:0000256" key="5">
    <source>
        <dbReference type="ARBA" id="ARBA00023204"/>
    </source>
</evidence>
<feature type="region of interest" description="Disordered" evidence="7">
    <location>
        <begin position="1"/>
        <end position="23"/>
    </location>
</feature>